<dbReference type="PANTHER" id="PTHR46599">
    <property type="entry name" value="PIGGYBAC TRANSPOSABLE ELEMENT-DERIVED PROTEIN 4"/>
    <property type="match status" value="1"/>
</dbReference>
<keyword evidence="3" id="KW-1185">Reference proteome</keyword>
<dbReference type="KEGG" id="epa:110247016"/>
<dbReference type="EnsemblMetazoa" id="XM_021053402.1">
    <property type="protein sequence ID" value="XP_020909061.1"/>
    <property type="gene ID" value="LOC110247016"/>
</dbReference>
<dbReference type="Pfam" id="PF13843">
    <property type="entry name" value="DDE_Tnp_1_7"/>
    <property type="match status" value="1"/>
</dbReference>
<feature type="domain" description="PiggyBac transposable element-derived protein" evidence="1">
    <location>
        <begin position="1"/>
        <end position="167"/>
    </location>
</feature>
<dbReference type="OMA" id="MIDIAIV"/>
<evidence type="ECO:0000259" key="1">
    <source>
        <dbReference type="Pfam" id="PF13843"/>
    </source>
</evidence>
<dbReference type="GeneID" id="110247016"/>
<dbReference type="PANTHER" id="PTHR46599:SF3">
    <property type="entry name" value="PIGGYBAC TRANSPOSABLE ELEMENT-DERIVED PROTEIN 4"/>
    <property type="match status" value="1"/>
</dbReference>
<dbReference type="AlphaFoldDB" id="A0A913XSK7"/>
<reference evidence="2" key="1">
    <citation type="submission" date="2022-11" db="UniProtKB">
        <authorList>
            <consortium name="EnsemblMetazoa"/>
        </authorList>
    </citation>
    <scope>IDENTIFICATION</scope>
</reference>
<dbReference type="InterPro" id="IPR029526">
    <property type="entry name" value="PGBD"/>
</dbReference>
<accession>A0A913XSK7</accession>
<organism evidence="2 3">
    <name type="scientific">Exaiptasia diaphana</name>
    <name type="common">Tropical sea anemone</name>
    <name type="synonym">Aiptasia pulchella</name>
    <dbReference type="NCBI Taxonomy" id="2652724"/>
    <lineage>
        <taxon>Eukaryota</taxon>
        <taxon>Metazoa</taxon>
        <taxon>Cnidaria</taxon>
        <taxon>Anthozoa</taxon>
        <taxon>Hexacorallia</taxon>
        <taxon>Actiniaria</taxon>
        <taxon>Aiptasiidae</taxon>
        <taxon>Exaiptasia</taxon>
    </lineage>
</organism>
<dbReference type="Proteomes" id="UP000887567">
    <property type="component" value="Unplaced"/>
</dbReference>
<sequence length="286" mass="33598">MHLITPLLNQGYHLYFDNFYSSIKLIKDLFQAGVPSTGTAAENRKGFPQSMKKGKEWAKREERGNIRWERDGVCLALQWKDNKPVTILSSIANANNYLMVERKEKTNNQWNNIRVKQPQVIHSYNQYMNGVDRSDQLLAKNNALRKCMRWWKTLFFHMIDIAIVNSYILFEIHRAEHQDNDLLKRPKKYSVAEFREELVRQLVGLEEFGDPPLSKPPTKQPELFESSHLPEFGKAKRNCKVCYTVTKKELKVFSFCSAPQCQVHLHCNTDKNCFATWHTKDFQRQN</sequence>
<evidence type="ECO:0000313" key="3">
    <source>
        <dbReference type="Proteomes" id="UP000887567"/>
    </source>
</evidence>
<dbReference type="RefSeq" id="XP_020909061.1">
    <property type="nucleotide sequence ID" value="XM_021053402.1"/>
</dbReference>
<proteinExistence type="predicted"/>
<name>A0A913XSK7_EXADI</name>
<evidence type="ECO:0000313" key="2">
    <source>
        <dbReference type="EnsemblMetazoa" id="XP_020909061.1"/>
    </source>
</evidence>
<dbReference type="OrthoDB" id="5945075at2759"/>
<protein>
    <recommendedName>
        <fullName evidence="1">PiggyBac transposable element-derived protein domain-containing protein</fullName>
    </recommendedName>
</protein>